<dbReference type="Gene3D" id="1.10.4160.10">
    <property type="entry name" value="Hydantoin permease"/>
    <property type="match status" value="1"/>
</dbReference>
<feature type="transmembrane region" description="Helical" evidence="6">
    <location>
        <begin position="147"/>
        <end position="165"/>
    </location>
</feature>
<evidence type="ECO:0000313" key="8">
    <source>
        <dbReference type="Proteomes" id="UP001172055"/>
    </source>
</evidence>
<feature type="transmembrane region" description="Helical" evidence="6">
    <location>
        <begin position="432"/>
        <end position="451"/>
    </location>
</feature>
<keyword evidence="5 6" id="KW-0472">Membrane</keyword>
<feature type="transmembrane region" description="Helical" evidence="6">
    <location>
        <begin position="38"/>
        <end position="57"/>
    </location>
</feature>
<dbReference type="Pfam" id="PF02133">
    <property type="entry name" value="Transp_cyt_pur"/>
    <property type="match status" value="1"/>
</dbReference>
<dbReference type="PANTHER" id="PTHR30569">
    <property type="entry name" value="CYTOSINE TRANSPORTER CODB"/>
    <property type="match status" value="1"/>
</dbReference>
<dbReference type="Proteomes" id="UP001172055">
    <property type="component" value="Unassembled WGS sequence"/>
</dbReference>
<feature type="transmembrane region" description="Helical" evidence="6">
    <location>
        <begin position="107"/>
        <end position="127"/>
    </location>
</feature>
<keyword evidence="8" id="KW-1185">Reference proteome</keyword>
<comment type="caution">
    <text evidence="7">The sequence shown here is derived from an EMBL/GenBank/DDBJ whole genome shotgun (WGS) entry which is preliminary data.</text>
</comment>
<feature type="transmembrane region" description="Helical" evidence="6">
    <location>
        <begin position="402"/>
        <end position="426"/>
    </location>
</feature>
<organism evidence="7 8">
    <name type="scientific">Planococcus shixiaomingii</name>
    <dbReference type="NCBI Taxonomy" id="3058393"/>
    <lineage>
        <taxon>Bacteria</taxon>
        <taxon>Bacillati</taxon>
        <taxon>Bacillota</taxon>
        <taxon>Bacilli</taxon>
        <taxon>Bacillales</taxon>
        <taxon>Caryophanaceae</taxon>
        <taxon>Planococcus</taxon>
    </lineage>
</organism>
<dbReference type="EMBL" id="JAUJWV010000001">
    <property type="protein sequence ID" value="MDN7240842.1"/>
    <property type="molecule type" value="Genomic_DNA"/>
</dbReference>
<evidence type="ECO:0000256" key="6">
    <source>
        <dbReference type="SAM" id="Phobius"/>
    </source>
</evidence>
<evidence type="ECO:0000256" key="2">
    <source>
        <dbReference type="ARBA" id="ARBA00008974"/>
    </source>
</evidence>
<evidence type="ECO:0000256" key="1">
    <source>
        <dbReference type="ARBA" id="ARBA00004141"/>
    </source>
</evidence>
<feature type="transmembrane region" description="Helical" evidence="6">
    <location>
        <begin position="214"/>
        <end position="237"/>
    </location>
</feature>
<dbReference type="RefSeq" id="WP_300984515.1">
    <property type="nucleotide sequence ID" value="NZ_CP129236.1"/>
</dbReference>
<feature type="transmembrane region" description="Helical" evidence="6">
    <location>
        <begin position="69"/>
        <end position="95"/>
    </location>
</feature>
<protein>
    <submittedName>
        <fullName evidence="7">Cytosine permease</fullName>
    </submittedName>
</protein>
<dbReference type="InterPro" id="IPR001248">
    <property type="entry name" value="Pur-cyt_permease"/>
</dbReference>
<dbReference type="PANTHER" id="PTHR30569:SF0">
    <property type="entry name" value="CYTOSINE PERMEASE"/>
    <property type="match status" value="1"/>
</dbReference>
<feature type="transmembrane region" description="Helical" evidence="6">
    <location>
        <begin position="335"/>
        <end position="353"/>
    </location>
</feature>
<name>A0ABT8MYX0_9BACL</name>
<feature type="transmembrane region" description="Helical" evidence="6">
    <location>
        <begin position="359"/>
        <end position="381"/>
    </location>
</feature>
<feature type="transmembrane region" description="Helical" evidence="6">
    <location>
        <begin position="249"/>
        <end position="274"/>
    </location>
</feature>
<keyword evidence="4 6" id="KW-1133">Transmembrane helix</keyword>
<reference evidence="7 8" key="1">
    <citation type="submission" date="2023-06" db="EMBL/GenBank/DDBJ databases">
        <title>Novel species in genus Planococcus.</title>
        <authorList>
            <person name="Ning S."/>
        </authorList>
    </citation>
    <scope>NUCLEOTIDE SEQUENCE [LARGE SCALE GENOMIC DNA]</scope>
    <source>
        <strain evidence="7 8">N028</strain>
    </source>
</reference>
<comment type="similarity">
    <text evidence="2">Belongs to the purine-cytosine permease (2.A.39) family.</text>
</comment>
<evidence type="ECO:0000256" key="5">
    <source>
        <dbReference type="ARBA" id="ARBA00023136"/>
    </source>
</evidence>
<keyword evidence="3 6" id="KW-0812">Transmembrane</keyword>
<comment type="subcellular location">
    <subcellularLocation>
        <location evidence="1">Membrane</location>
        <topology evidence="1">Multi-pass membrane protein</topology>
    </subcellularLocation>
</comment>
<gene>
    <name evidence="7" type="ORF">QWY14_03525</name>
</gene>
<accession>A0ABT8MYX0</accession>
<evidence type="ECO:0000256" key="3">
    <source>
        <dbReference type="ARBA" id="ARBA00022692"/>
    </source>
</evidence>
<evidence type="ECO:0000313" key="7">
    <source>
        <dbReference type="EMBL" id="MDN7240842.1"/>
    </source>
</evidence>
<proteinExistence type="inferred from homology"/>
<dbReference type="InterPro" id="IPR030191">
    <property type="entry name" value="CodB"/>
</dbReference>
<feature type="transmembrane region" description="Helical" evidence="6">
    <location>
        <begin position="286"/>
        <end position="305"/>
    </location>
</feature>
<sequence length="472" mass="51661">MRSDITADQKVFEKEVRPREETTGDYSFDRVPREERKMGWLSITNITFGIATAIFYFQMGSVMALQFGAVNAIISAIYAIIVAGILGTIIVYLSAKSGMNVNLLSRGGFGYIGASLTSLIYASNFIMYCAFEGMILVSAVHAFFPQIPTWILILVFGTIVIPLNWFGIKQLDKIQKWSLPLFGIFLIAAIYMVFNRPSLYDGHFWTYMPEGVQIGGTALLLCIGMQHGIMGLTALIASDYARFLKPKDLKVGSVAIGFIPQIFCFGVMGGLGIWFGVSLGESNPGVYIVILLGLGGVLFTMLTQLRINITNIYSSSLSLSSFFENMFNFTPGRRFWIVVAGVVSMALMLGGIVEHLGLAMTFQGVALMSWAAILVTDALVVKKLLKIGPGYFESRRANLFKWNPVGVVSLLIPSILGTVATLGYMGTFLQSTAAFFAAMLAAILTVALAIATKGRYYVRKEATDIPREDYIA</sequence>
<evidence type="ECO:0000256" key="4">
    <source>
        <dbReference type="ARBA" id="ARBA00022989"/>
    </source>
</evidence>
<feature type="transmembrane region" description="Helical" evidence="6">
    <location>
        <begin position="177"/>
        <end position="194"/>
    </location>
</feature>